<feature type="domain" description="DUF1540" evidence="1">
    <location>
        <begin position="10"/>
        <end position="52"/>
    </location>
</feature>
<dbReference type="Pfam" id="PF07561">
    <property type="entry name" value="DUF1540"/>
    <property type="match status" value="1"/>
</dbReference>
<comment type="caution">
    <text evidence="2">The sequence shown here is derived from an EMBL/GenBank/DDBJ whole genome shotgun (WGS) entry which is preliminary data.</text>
</comment>
<evidence type="ECO:0000313" key="3">
    <source>
        <dbReference type="Proteomes" id="UP000297714"/>
    </source>
</evidence>
<keyword evidence="3" id="KW-1185">Reference proteome</keyword>
<dbReference type="EMBL" id="SRMQ01000009">
    <property type="protein sequence ID" value="TGJ76009.1"/>
    <property type="molecule type" value="Genomic_DNA"/>
</dbReference>
<protein>
    <recommendedName>
        <fullName evidence="1">DUF1540 domain-containing protein</fullName>
    </recommendedName>
</protein>
<reference evidence="2 3" key="1">
    <citation type="submission" date="2019-04" db="EMBL/GenBank/DDBJ databases">
        <authorList>
            <person name="Poehlein A."/>
            <person name="Bengelsdorf F.R."/>
            <person name="Duerre P."/>
            <person name="Daniel R."/>
        </authorList>
    </citation>
    <scope>NUCLEOTIDE SEQUENCE [LARGE SCALE GENOMIC DNA]</scope>
    <source>
        <strain evidence="2 3">BS-1</strain>
    </source>
</reference>
<sequence>MEKSNANPSIECTVTECEYHCQDQQYCSLDSIRVGTHEQNPTQKSCTDCESFELKKSY</sequence>
<dbReference type="InterPro" id="IPR011437">
    <property type="entry name" value="DUF1540"/>
</dbReference>
<dbReference type="AlphaFoldDB" id="A0A4Z0XWZ2"/>
<organism evidence="2 3">
    <name type="scientific">Caproiciproducens galactitolivorans</name>
    <dbReference type="NCBI Taxonomy" id="642589"/>
    <lineage>
        <taxon>Bacteria</taxon>
        <taxon>Bacillati</taxon>
        <taxon>Bacillota</taxon>
        <taxon>Clostridia</taxon>
        <taxon>Eubacteriales</taxon>
        <taxon>Acutalibacteraceae</taxon>
        <taxon>Caproiciproducens</taxon>
    </lineage>
</organism>
<proteinExistence type="predicted"/>
<name>A0A4Z0XWZ2_9FIRM</name>
<dbReference type="RefSeq" id="WP_135660325.1">
    <property type="nucleotide sequence ID" value="NZ_JAJUFJ010000008.1"/>
</dbReference>
<gene>
    <name evidence="2" type="ORF">CAGA_19850</name>
</gene>
<evidence type="ECO:0000259" key="1">
    <source>
        <dbReference type="Pfam" id="PF07561"/>
    </source>
</evidence>
<accession>A0A4Z0XWZ2</accession>
<dbReference type="OrthoDB" id="1756089at2"/>
<dbReference type="Proteomes" id="UP000297714">
    <property type="component" value="Unassembled WGS sequence"/>
</dbReference>
<evidence type="ECO:0000313" key="2">
    <source>
        <dbReference type="EMBL" id="TGJ76009.1"/>
    </source>
</evidence>